<proteinExistence type="inferred from homology"/>
<keyword evidence="1" id="KW-0749">Sporulation</keyword>
<dbReference type="PANTHER" id="PTHR39183">
    <property type="entry name" value="SPORE COAT PROTEIN F-LIKE PROTEIN YHCQ"/>
    <property type="match status" value="1"/>
</dbReference>
<dbReference type="RefSeq" id="WP_089199418.1">
    <property type="nucleotide sequence ID" value="NZ_NHRJ02000003.1"/>
</dbReference>
<evidence type="ECO:0000256" key="2">
    <source>
        <dbReference type="ARBA" id="ARBA00024325"/>
    </source>
</evidence>
<keyword evidence="5" id="KW-1185">Reference proteome</keyword>
<evidence type="ECO:0000256" key="3">
    <source>
        <dbReference type="ARBA" id="ARBA00024344"/>
    </source>
</evidence>
<dbReference type="InterPro" id="IPR012851">
    <property type="entry name" value="Spore_coat_CotF-like"/>
</dbReference>
<organism evidence="4 5">
    <name type="scientific">Paenibacillus xerothermodurans</name>
    <dbReference type="NCBI Taxonomy" id="1977292"/>
    <lineage>
        <taxon>Bacteria</taxon>
        <taxon>Bacillati</taxon>
        <taxon>Bacillota</taxon>
        <taxon>Bacilli</taxon>
        <taxon>Bacillales</taxon>
        <taxon>Paenibacillaceae</taxon>
        <taxon>Paenibacillus</taxon>
    </lineage>
</organism>
<reference evidence="4" key="1">
    <citation type="submission" date="2018-06" db="EMBL/GenBank/DDBJ databases">
        <title>Paenibacillus xerothermodurans sp. nov. an extremely dry heat resistant spore forming bacterium isolated from the soil of Cape Canaveral, Florida.</title>
        <authorList>
            <person name="Seuylemezian A."/>
            <person name="Kaur N."/>
            <person name="Patil P."/>
            <person name="Patil P."/>
            <person name="Mayilraj S."/>
            <person name="Vaishampayan P."/>
        </authorList>
    </citation>
    <scope>NUCLEOTIDE SEQUENCE [LARGE SCALE GENOMIC DNA]</scope>
    <source>
        <strain evidence="4">ATCC 27380</strain>
    </source>
</reference>
<evidence type="ECO:0000313" key="4">
    <source>
        <dbReference type="EMBL" id="PZE21222.1"/>
    </source>
</evidence>
<dbReference type="InterPro" id="IPR012347">
    <property type="entry name" value="Ferritin-like"/>
</dbReference>
<comment type="subcellular location">
    <subcellularLocation>
        <location evidence="2">Spore coat</location>
    </subcellularLocation>
</comment>
<dbReference type="Proteomes" id="UP000214746">
    <property type="component" value="Unassembled WGS sequence"/>
</dbReference>
<dbReference type="Pfam" id="PF07875">
    <property type="entry name" value="Coat_F"/>
    <property type="match status" value="1"/>
</dbReference>
<evidence type="ECO:0000313" key="5">
    <source>
        <dbReference type="Proteomes" id="UP000214746"/>
    </source>
</evidence>
<evidence type="ECO:0000256" key="1">
    <source>
        <dbReference type="ARBA" id="ARBA00022969"/>
    </source>
</evidence>
<dbReference type="OrthoDB" id="2901397at2"/>
<name>A0A2W1P0F1_PAEXE</name>
<dbReference type="AlphaFoldDB" id="A0A2W1P0F1"/>
<dbReference type="PANTHER" id="PTHR39183:SF1">
    <property type="entry name" value="SPORE COAT PROTEIN F-LIKE PROTEIN YHCQ"/>
    <property type="match status" value="1"/>
</dbReference>
<dbReference type="GO" id="GO:0030435">
    <property type="term" value="P:sporulation resulting in formation of a cellular spore"/>
    <property type="evidence" value="ECO:0007669"/>
    <property type="project" value="UniProtKB-KW"/>
</dbReference>
<comment type="caution">
    <text evidence="4">The sequence shown here is derived from an EMBL/GenBank/DDBJ whole genome shotgun (WGS) entry which is preliminary data.</text>
</comment>
<protein>
    <submittedName>
        <fullName evidence="4">Spore coat protein</fullName>
    </submittedName>
</protein>
<gene>
    <name evidence="4" type="ORF">CBW46_007565</name>
</gene>
<sequence length="120" mass="13830">MNNDYLDPTNSENLPDRADALFAMDCLIRAKNGVRNCAYAVAETATPEARTLLRRQLQENLDMHEEIAQLMIEKHWLHPHHLSEQYKLDVLSADEIIKLSNLKLYPDHTTRLGMFATPDK</sequence>
<dbReference type="Gene3D" id="1.20.1260.10">
    <property type="match status" value="1"/>
</dbReference>
<comment type="similarity">
    <text evidence="3">Belongs to the CotF family.</text>
</comment>
<accession>A0A2W1P0F1</accession>
<dbReference type="EMBL" id="NHRJ02000003">
    <property type="protein sequence ID" value="PZE21222.1"/>
    <property type="molecule type" value="Genomic_DNA"/>
</dbReference>